<dbReference type="InterPro" id="IPR057352">
    <property type="entry name" value="TPR_TmcB/C"/>
</dbReference>
<proteinExistence type="predicted"/>
<protein>
    <recommendedName>
        <fullName evidence="2">TmcB/TmcC TPR repeats domain-containing protein</fullName>
    </recommendedName>
</protein>
<dbReference type="Pfam" id="PF25474">
    <property type="entry name" value="TPR_TmcB"/>
    <property type="match status" value="1"/>
</dbReference>
<accession>A0ABQ7V8E0</accession>
<feature type="domain" description="TmcB/TmcC TPR repeats" evidence="2">
    <location>
        <begin position="487"/>
        <end position="531"/>
    </location>
</feature>
<organism evidence="3 4">
    <name type="scientific">Solanum tuberosum</name>
    <name type="common">Potato</name>
    <dbReference type="NCBI Taxonomy" id="4113"/>
    <lineage>
        <taxon>Eukaryota</taxon>
        <taxon>Viridiplantae</taxon>
        <taxon>Streptophyta</taxon>
        <taxon>Embryophyta</taxon>
        <taxon>Tracheophyta</taxon>
        <taxon>Spermatophyta</taxon>
        <taxon>Magnoliopsida</taxon>
        <taxon>eudicotyledons</taxon>
        <taxon>Gunneridae</taxon>
        <taxon>Pentapetalae</taxon>
        <taxon>asterids</taxon>
        <taxon>lamiids</taxon>
        <taxon>Solanales</taxon>
        <taxon>Solanaceae</taxon>
        <taxon>Solanoideae</taxon>
        <taxon>Solaneae</taxon>
        <taxon>Solanum</taxon>
    </lineage>
</organism>
<dbReference type="EMBL" id="JAIVGD010000013">
    <property type="protein sequence ID" value="KAH0760355.1"/>
    <property type="molecule type" value="Genomic_DNA"/>
</dbReference>
<dbReference type="InterPro" id="IPR011990">
    <property type="entry name" value="TPR-like_helical_dom_sf"/>
</dbReference>
<dbReference type="PANTHER" id="PTHR26312">
    <property type="entry name" value="TETRATRICOPEPTIDE REPEAT PROTEIN 5"/>
    <property type="match status" value="1"/>
</dbReference>
<feature type="region of interest" description="Disordered" evidence="1">
    <location>
        <begin position="51"/>
        <end position="71"/>
    </location>
</feature>
<evidence type="ECO:0000256" key="1">
    <source>
        <dbReference type="SAM" id="MobiDB-lite"/>
    </source>
</evidence>
<evidence type="ECO:0000313" key="4">
    <source>
        <dbReference type="Proteomes" id="UP000826656"/>
    </source>
</evidence>
<reference evidence="3 4" key="1">
    <citation type="journal article" date="2021" name="bioRxiv">
        <title>Chromosome-scale and haplotype-resolved genome assembly of a tetraploid potato cultivar.</title>
        <authorList>
            <person name="Sun H."/>
            <person name="Jiao W.-B."/>
            <person name="Krause K."/>
            <person name="Campoy J.A."/>
            <person name="Goel M."/>
            <person name="Folz-Donahue K."/>
            <person name="Kukat C."/>
            <person name="Huettel B."/>
            <person name="Schneeberger K."/>
        </authorList>
    </citation>
    <scope>NUCLEOTIDE SEQUENCE [LARGE SCALE GENOMIC DNA]</scope>
    <source>
        <strain evidence="3">SolTubOtavaFocal</strain>
        <tissue evidence="3">Leaves</tissue>
    </source>
</reference>
<dbReference type="Gene3D" id="1.25.40.10">
    <property type="entry name" value="Tetratricopeptide repeat domain"/>
    <property type="match status" value="2"/>
</dbReference>
<dbReference type="SUPFAM" id="SSF48452">
    <property type="entry name" value="TPR-like"/>
    <property type="match status" value="1"/>
</dbReference>
<evidence type="ECO:0000313" key="3">
    <source>
        <dbReference type="EMBL" id="KAH0760355.1"/>
    </source>
</evidence>
<gene>
    <name evidence="3" type="ORF">KY290_016428</name>
</gene>
<keyword evidence="4" id="KW-1185">Reference proteome</keyword>
<dbReference type="PANTHER" id="PTHR26312:SF172">
    <property type="entry name" value="O-LINKED N-ACETYLGLUCOSAMINE TRANSFERASE, OGT"/>
    <property type="match status" value="1"/>
</dbReference>
<evidence type="ECO:0000259" key="2">
    <source>
        <dbReference type="Pfam" id="PF25474"/>
    </source>
</evidence>
<sequence length="593" mass="67027">MLLRSSSTPVSQTILVESKKSDFDNTSADHKNVGKVSFHSASHLCSFSCNSSSDHQLSPRKYNNNLGRKTPRRVQSEGNLKAFVSKCDLDDVYRKGLVSKCDLDEVWLVSQSDLDEVYRKGQVSKCDLDDVYRKGLVSKCDLDEVWLVSQSDLDEVYRKGQVSKCDLDDVYKKGLVSKCDLDDVYKKGLVSKCDLDEVYRSKVLPRSCHNQETNIILQTELSFSVYNDEDFEEMINDGKLVRAVTIGNEIEDLVSDDFSFGKCVMGLIKEDDDNEDCDEKEDKESEERNEPVCPMYLAAGFGIDVSGMNHSGDIKSLTMGGLMRAGHGADIVPLNFDESGDVEAHYKSLLGEYRFNPLVLRNYAQLLQSKGDLSGAEEYYFQATLADPQDGDILSQYATLVWQLHHDKDRALSYFEHATHVDPENRTEVLSFLMCHLFKEIEEVATSHNMDFEQDNRQASPLLNLAAGFGIGNCGFSGGMTLNELIAAEDYYKSMIQENPNNPLVLRNYAQFLDQCKGDLRGAEEYYSRAVLTDASDGEIISQYANFMWHLHHDQNKASSYEDEDEDEDKDEDSDNHKYRFQYFHGVVAAPNV</sequence>
<name>A0ABQ7V8E0_SOLTU</name>
<comment type="caution">
    <text evidence="3">The sequence shown here is derived from an EMBL/GenBank/DDBJ whole genome shotgun (WGS) entry which is preliminary data.</text>
</comment>
<dbReference type="Proteomes" id="UP000826656">
    <property type="component" value="Unassembled WGS sequence"/>
</dbReference>